<name>A0ABX7I1R2_9BACT</name>
<proteinExistence type="predicted"/>
<protein>
    <recommendedName>
        <fullName evidence="3">Carboxypeptidase regulatory-like domain-containing protein</fullName>
    </recommendedName>
</protein>
<dbReference type="EMBL" id="CP056775">
    <property type="protein sequence ID" value="QRQ99869.1"/>
    <property type="molecule type" value="Genomic_DNA"/>
</dbReference>
<dbReference type="Proteomes" id="UP000612680">
    <property type="component" value="Chromosome"/>
</dbReference>
<evidence type="ECO:0008006" key="3">
    <source>
        <dbReference type="Google" id="ProtNLM"/>
    </source>
</evidence>
<organism evidence="1 2">
    <name type="scientific">Dyadobacter sandarakinus</name>
    <dbReference type="NCBI Taxonomy" id="2747268"/>
    <lineage>
        <taxon>Bacteria</taxon>
        <taxon>Pseudomonadati</taxon>
        <taxon>Bacteroidota</taxon>
        <taxon>Cytophagia</taxon>
        <taxon>Cytophagales</taxon>
        <taxon>Spirosomataceae</taxon>
        <taxon>Dyadobacter</taxon>
    </lineage>
</organism>
<evidence type="ECO:0000313" key="1">
    <source>
        <dbReference type="EMBL" id="QRQ99869.1"/>
    </source>
</evidence>
<dbReference type="RefSeq" id="WP_204660633.1">
    <property type="nucleotide sequence ID" value="NZ_CP056775.1"/>
</dbReference>
<reference evidence="1 2" key="1">
    <citation type="submission" date="2020-06" db="EMBL/GenBank/DDBJ databases">
        <title>Dyadobacter sandarakinus sp. nov., isolated from the soil of the Arctic Yellow River Station.</title>
        <authorList>
            <person name="Zhang Y."/>
            <person name="Peng F."/>
        </authorList>
    </citation>
    <scope>NUCLEOTIDE SEQUENCE [LARGE SCALE GENOMIC DNA]</scope>
    <source>
        <strain evidence="1 2">Q3-56</strain>
    </source>
</reference>
<sequence>MLLSGAEAWCQQAVKVRLSNAPGKITPGGHFTLFFEVKSEQGLPAALHESLGLPEKWNLLSQRKPEKTLGEKEVRYFFVIGTPADYASGNYTVNFRLKAGNEQVITPVNILIEEVRKVDLFIVSQPEFVREGDTLRVEYMIQNSGNKKEKFALKTNRGKVDHVADSLTLEPNSRLNVTVSQVVPFTDNNAWQSSSDLSVSIPEYASNIYQVVSIPVFSSRVKKIDPYFRFPIEIGGGYLTYRYGERVMTAYQYSATGRGYLDQKEKHFADFIIRGPNQFVFPAVGSYDQYSLDYVYNKKTSVSVGDYVLQLNNLMEFGRFGRGVKLDQQFRRIGYTAFYQKARFYLNQKDSYGGKFLFKFGEASHVGVHYMSKNVMYRGKEFWSNLTGISAAIRTKDFQLETELAHGKAQGKADYGAFTRLQVVKKWFSLASNVIYAGKNFYGFYNNSLLISNNIGFNITSKITLGLSSNFSNINPSLDANLYSVSPREKSYMAFASYQPNKKNRVFVFYSTQEREDRQRPAQFHYSENFGNISYNYNADKFSLFYQGRYGFAQNLLVADNTGKKESFSNLVQPTFRVLPWAWLGGYLEHQHTSKFSAADIVENLFFYGGNARINIKQNLYASVLYRNNYAPDELYERRSYLDVSVLLDLKRHRFTLTGGRSYVPNIQNRNQNTLFLSLKYALKLNVPLSRKRNTGTLKGKLTGEGFSRQGNLIQLGSHKFLTDSTGMFSFQSITPDRYYLSISQNDSRNEGVVPAVKMPMFIDVKADSVQVIEIPFTRTGSITGQVDFAKSNQGGLSSVLNEKPPVLVKLYNETSSFLTELNEKGEFSFKEMKPGNWHITAFIPGSQDRYLVEDGNRDVDVQTDKTMRVTFRVRPNEKRIHFSGKSFEVSIKK</sequence>
<dbReference type="Gene3D" id="2.60.40.1120">
    <property type="entry name" value="Carboxypeptidase-like, regulatory domain"/>
    <property type="match status" value="1"/>
</dbReference>
<accession>A0ABX7I1R2</accession>
<gene>
    <name evidence="1" type="ORF">HWI92_02515</name>
</gene>
<evidence type="ECO:0000313" key="2">
    <source>
        <dbReference type="Proteomes" id="UP000612680"/>
    </source>
</evidence>
<keyword evidence="2" id="KW-1185">Reference proteome</keyword>